<accession>A0ABU0KZP5</accession>
<gene>
    <name evidence="2" type="ORF">QOZ95_001895</name>
</gene>
<name>A0ABU0KZP5_9BACL</name>
<evidence type="ECO:0000259" key="1">
    <source>
        <dbReference type="Pfam" id="PF20578"/>
    </source>
</evidence>
<feature type="domain" description="Atrophied bacterial Ig" evidence="1">
    <location>
        <begin position="2"/>
        <end position="49"/>
    </location>
</feature>
<evidence type="ECO:0000313" key="2">
    <source>
        <dbReference type="EMBL" id="MDQ0493733.1"/>
    </source>
</evidence>
<dbReference type="Proteomes" id="UP001242811">
    <property type="component" value="Unassembled WGS sequence"/>
</dbReference>
<dbReference type="InterPro" id="IPR051563">
    <property type="entry name" value="Glycosyl_Hydrolase_51"/>
</dbReference>
<evidence type="ECO:0000313" key="3">
    <source>
        <dbReference type="Proteomes" id="UP001242811"/>
    </source>
</evidence>
<dbReference type="Gene3D" id="2.60.120.260">
    <property type="entry name" value="Galactose-binding domain-like"/>
    <property type="match status" value="1"/>
</dbReference>
<dbReference type="Pfam" id="PF20578">
    <property type="entry name" value="aBig_2"/>
    <property type="match status" value="1"/>
</dbReference>
<organism evidence="2 3">
    <name type="scientific">Paenibacillus brasilensis</name>
    <dbReference type="NCBI Taxonomy" id="128574"/>
    <lineage>
        <taxon>Bacteria</taxon>
        <taxon>Bacillati</taxon>
        <taxon>Bacillota</taxon>
        <taxon>Bacilli</taxon>
        <taxon>Bacillales</taxon>
        <taxon>Paenibacillaceae</taxon>
        <taxon>Paenibacillus</taxon>
    </lineage>
</organism>
<proteinExistence type="predicted"/>
<keyword evidence="3" id="KW-1185">Reference proteome</keyword>
<dbReference type="EMBL" id="JAUSWA010000009">
    <property type="protein sequence ID" value="MDQ0493733.1"/>
    <property type="molecule type" value="Genomic_DNA"/>
</dbReference>
<sequence>MTWKSSRPDILSDNGQVQAIASAQGVTVTATLTRGSSRIEESFEVSVLPEQLPPYTLNIHGDKEVLDISEVMYGLFYEDINNAADGGIYAELVQNRSFESFEFDTYSHASGECGCSTGRNRNPLFAWSGDTDKMTPQHSGGLNEFLGVKDKEVNAYYVTVADGATIRNKGFADSNQHCAMSIQEGAKYDFTIWAQAESAGTITLQLQDSHEQAISDSVTVQERAATRGRSMALIPSW</sequence>
<reference evidence="2 3" key="1">
    <citation type="submission" date="2023-07" db="EMBL/GenBank/DDBJ databases">
        <title>Genomic Encyclopedia of Type Strains, Phase IV (KMG-IV): sequencing the most valuable type-strain genomes for metagenomic binning, comparative biology and taxonomic classification.</title>
        <authorList>
            <person name="Goeker M."/>
        </authorList>
    </citation>
    <scope>NUCLEOTIDE SEQUENCE [LARGE SCALE GENOMIC DNA]</scope>
    <source>
        <strain evidence="2 3">DSM 14914</strain>
    </source>
</reference>
<dbReference type="PANTHER" id="PTHR31776:SF26">
    <property type="entry name" value="SECRETED ARABINOSIDASE"/>
    <property type="match status" value="1"/>
</dbReference>
<comment type="caution">
    <text evidence="2">The sequence shown here is derived from an EMBL/GenBank/DDBJ whole genome shotgun (WGS) entry which is preliminary data.</text>
</comment>
<protein>
    <recommendedName>
        <fullName evidence="1">Atrophied bacterial Ig domain-containing protein</fullName>
    </recommendedName>
</protein>
<dbReference type="InterPro" id="IPR046780">
    <property type="entry name" value="aBig_2"/>
</dbReference>
<dbReference type="PANTHER" id="PTHR31776">
    <property type="entry name" value="ALPHA-L-ARABINOFURANOSIDASE 1"/>
    <property type="match status" value="1"/>
</dbReference>